<dbReference type="STRING" id="693661.Arcve_1342"/>
<keyword evidence="3" id="KW-1185">Reference proteome</keyword>
<dbReference type="Pfam" id="PF01978">
    <property type="entry name" value="TrmB"/>
    <property type="match status" value="1"/>
</dbReference>
<proteinExistence type="predicted"/>
<dbReference type="GeneID" id="25395655"/>
<evidence type="ECO:0000313" key="2">
    <source>
        <dbReference type="EMBL" id="AEA47346.1"/>
    </source>
</evidence>
<evidence type="ECO:0000259" key="1">
    <source>
        <dbReference type="Pfam" id="PF01978"/>
    </source>
</evidence>
<dbReference type="HOGENOM" id="CLU_124803_5_0_2"/>
<dbReference type="CDD" id="cd00090">
    <property type="entry name" value="HTH_ARSR"/>
    <property type="match status" value="1"/>
</dbReference>
<dbReference type="AlphaFoldDB" id="F2KNE4"/>
<dbReference type="SUPFAM" id="SSF46785">
    <property type="entry name" value="Winged helix' DNA-binding domain"/>
    <property type="match status" value="1"/>
</dbReference>
<dbReference type="eggNOG" id="arCOG03067">
    <property type="taxonomic scope" value="Archaea"/>
</dbReference>
<reference evidence="2 3" key="1">
    <citation type="submission" date="2011-03" db="EMBL/GenBank/DDBJ databases">
        <title>The complete genome of Archaeoglobus veneficus SNP6.</title>
        <authorList>
            <consortium name="US DOE Joint Genome Institute (JGI-PGF)"/>
            <person name="Lucas S."/>
            <person name="Copeland A."/>
            <person name="Lapidus A."/>
            <person name="Bruce D."/>
            <person name="Goodwin L."/>
            <person name="Pitluck S."/>
            <person name="Kyrpides N."/>
            <person name="Mavromatis K."/>
            <person name="Pagani I."/>
            <person name="Ivanova N."/>
            <person name="Mikhailova N."/>
            <person name="Lu M."/>
            <person name="Detter J.C."/>
            <person name="Tapia R."/>
            <person name="Han C."/>
            <person name="Land M."/>
            <person name="Hauser L."/>
            <person name="Markowitz V."/>
            <person name="Cheng J.-F."/>
            <person name="Hugenholtz P."/>
            <person name="Woyke T."/>
            <person name="Wu D."/>
            <person name="Spring S."/>
            <person name="Brambilla E."/>
            <person name="Klenk H.-P."/>
            <person name="Eisen J.A."/>
        </authorList>
    </citation>
    <scope>NUCLEOTIDE SEQUENCE [LARGE SCALE GENOMIC DNA]</scope>
    <source>
        <strain>SNP6</strain>
    </source>
</reference>
<organism evidence="2 3">
    <name type="scientific">Archaeoglobus veneficus (strain DSM 11195 / SNP6)</name>
    <dbReference type="NCBI Taxonomy" id="693661"/>
    <lineage>
        <taxon>Archaea</taxon>
        <taxon>Methanobacteriati</taxon>
        <taxon>Methanobacteriota</taxon>
        <taxon>Archaeoglobi</taxon>
        <taxon>Archaeoglobales</taxon>
        <taxon>Archaeoglobaceae</taxon>
        <taxon>Archaeoglobus</taxon>
    </lineage>
</organism>
<dbReference type="Gene3D" id="1.10.10.10">
    <property type="entry name" value="Winged helix-like DNA-binding domain superfamily/Winged helix DNA-binding domain"/>
    <property type="match status" value="1"/>
</dbReference>
<dbReference type="OrthoDB" id="199042at2157"/>
<dbReference type="Proteomes" id="UP000008136">
    <property type="component" value="Chromosome"/>
</dbReference>
<dbReference type="InterPro" id="IPR036390">
    <property type="entry name" value="WH_DNA-bd_sf"/>
</dbReference>
<protein>
    <submittedName>
        <fullName evidence="2">Transcriptional regulator TrmB</fullName>
    </submittedName>
</protein>
<dbReference type="InterPro" id="IPR036388">
    <property type="entry name" value="WH-like_DNA-bd_sf"/>
</dbReference>
<dbReference type="EMBL" id="CP002588">
    <property type="protein sequence ID" value="AEA47346.1"/>
    <property type="molecule type" value="Genomic_DNA"/>
</dbReference>
<dbReference type="InterPro" id="IPR011991">
    <property type="entry name" value="ArsR-like_HTH"/>
</dbReference>
<sequence length="112" mass="12822">MVSEDTISTLLDVWSIKILSRAMERPVTVQEISEELGIPQATCYRKFKELIEKGLLVETEKVLVEGQKRRAAYVSTLESLKIEVTSKGIRVSWKAKPKPAEIWDSLKRFSKK</sequence>
<feature type="domain" description="Transcription regulator TrmB N-terminal" evidence="1">
    <location>
        <begin position="24"/>
        <end position="60"/>
    </location>
</feature>
<accession>F2KNE4</accession>
<dbReference type="RefSeq" id="WP_013684007.1">
    <property type="nucleotide sequence ID" value="NC_015320.1"/>
</dbReference>
<name>F2KNE4_ARCVS</name>
<evidence type="ECO:0000313" key="3">
    <source>
        <dbReference type="Proteomes" id="UP000008136"/>
    </source>
</evidence>
<dbReference type="KEGG" id="ave:Arcve_1342"/>
<dbReference type="InterPro" id="IPR002831">
    <property type="entry name" value="Tscrpt_reg_TrmB_N"/>
</dbReference>
<gene>
    <name evidence="2" type="ordered locus">Arcve_1342</name>
</gene>